<name>A0A5J4QW71_9EUKA</name>
<keyword evidence="1" id="KW-0479">Metal-binding</keyword>
<evidence type="ECO:0000256" key="2">
    <source>
        <dbReference type="SAM" id="MobiDB-lite"/>
    </source>
</evidence>
<dbReference type="Pfam" id="PF13639">
    <property type="entry name" value="zf-RING_2"/>
    <property type="match status" value="1"/>
</dbReference>
<dbReference type="OrthoDB" id="654191at2759"/>
<reference evidence="4 5" key="1">
    <citation type="submission" date="2019-03" db="EMBL/GenBank/DDBJ databases">
        <title>Single cell metagenomics reveals metabolic interactions within the superorganism composed of flagellate Streblomastix strix and complex community of Bacteroidetes bacteria on its surface.</title>
        <authorList>
            <person name="Treitli S.C."/>
            <person name="Kolisko M."/>
            <person name="Husnik F."/>
            <person name="Keeling P."/>
            <person name="Hampl V."/>
        </authorList>
    </citation>
    <scope>NUCLEOTIDE SEQUENCE [LARGE SCALE GENOMIC DNA]</scope>
    <source>
        <strain evidence="4">ST1C</strain>
    </source>
</reference>
<gene>
    <name evidence="4" type="ORF">EZS28_054068</name>
</gene>
<evidence type="ECO:0000259" key="3">
    <source>
        <dbReference type="PROSITE" id="PS50089"/>
    </source>
</evidence>
<sequence length="108" mass="12705">PLAHSCALCHKNKIGEENELVAKKCGHNFHLGCSYMWKDRGLKCPHCKKDIEEMELIKKFDQISISEKKEQSQEKQNEFDSDEENEFESNQENESWSNEDSEFDSFEE</sequence>
<evidence type="ECO:0000313" key="4">
    <source>
        <dbReference type="EMBL" id="KAA6325448.1"/>
    </source>
</evidence>
<dbReference type="SMART" id="SM00184">
    <property type="entry name" value="RING"/>
    <property type="match status" value="1"/>
</dbReference>
<feature type="compositionally biased region" description="Acidic residues" evidence="2">
    <location>
        <begin position="79"/>
        <end position="108"/>
    </location>
</feature>
<dbReference type="Gene3D" id="3.30.40.10">
    <property type="entry name" value="Zinc/RING finger domain, C3HC4 (zinc finger)"/>
    <property type="match status" value="1"/>
</dbReference>
<dbReference type="EMBL" id="SNRW01044116">
    <property type="protein sequence ID" value="KAA6325448.1"/>
    <property type="molecule type" value="Genomic_DNA"/>
</dbReference>
<protein>
    <recommendedName>
        <fullName evidence="3">RING-type domain-containing protein</fullName>
    </recommendedName>
</protein>
<keyword evidence="1" id="KW-0862">Zinc</keyword>
<feature type="domain" description="RING-type" evidence="3">
    <location>
        <begin position="6"/>
        <end position="48"/>
    </location>
</feature>
<dbReference type="PROSITE" id="PS50089">
    <property type="entry name" value="ZF_RING_2"/>
    <property type="match status" value="1"/>
</dbReference>
<proteinExistence type="predicted"/>
<evidence type="ECO:0000256" key="1">
    <source>
        <dbReference type="PROSITE-ProRule" id="PRU00175"/>
    </source>
</evidence>
<comment type="caution">
    <text evidence="4">The sequence shown here is derived from an EMBL/GenBank/DDBJ whole genome shotgun (WGS) entry which is preliminary data.</text>
</comment>
<dbReference type="InterPro" id="IPR013083">
    <property type="entry name" value="Znf_RING/FYVE/PHD"/>
</dbReference>
<dbReference type="GO" id="GO:0008270">
    <property type="term" value="F:zinc ion binding"/>
    <property type="evidence" value="ECO:0007669"/>
    <property type="project" value="UniProtKB-KW"/>
</dbReference>
<accession>A0A5J4QW71</accession>
<keyword evidence="1" id="KW-0863">Zinc-finger</keyword>
<evidence type="ECO:0000313" key="5">
    <source>
        <dbReference type="Proteomes" id="UP000324800"/>
    </source>
</evidence>
<feature type="region of interest" description="Disordered" evidence="2">
    <location>
        <begin position="63"/>
        <end position="108"/>
    </location>
</feature>
<dbReference type="AlphaFoldDB" id="A0A5J4QW71"/>
<organism evidence="4 5">
    <name type="scientific">Streblomastix strix</name>
    <dbReference type="NCBI Taxonomy" id="222440"/>
    <lineage>
        <taxon>Eukaryota</taxon>
        <taxon>Metamonada</taxon>
        <taxon>Preaxostyla</taxon>
        <taxon>Oxymonadida</taxon>
        <taxon>Streblomastigidae</taxon>
        <taxon>Streblomastix</taxon>
    </lineage>
</organism>
<feature type="non-terminal residue" evidence="4">
    <location>
        <position position="1"/>
    </location>
</feature>
<feature type="compositionally biased region" description="Basic and acidic residues" evidence="2">
    <location>
        <begin position="63"/>
        <end position="78"/>
    </location>
</feature>
<dbReference type="SUPFAM" id="SSF57850">
    <property type="entry name" value="RING/U-box"/>
    <property type="match status" value="1"/>
</dbReference>
<dbReference type="InterPro" id="IPR001841">
    <property type="entry name" value="Znf_RING"/>
</dbReference>
<dbReference type="Proteomes" id="UP000324800">
    <property type="component" value="Unassembled WGS sequence"/>
</dbReference>